<dbReference type="Proteomes" id="UP001303701">
    <property type="component" value="Chromosome"/>
</dbReference>
<dbReference type="GeneID" id="301125532"/>
<proteinExistence type="predicted"/>
<name>A0ABY9WDL8_9BACI</name>
<gene>
    <name evidence="1" type="ORF">RI196_06125</name>
</gene>
<dbReference type="RefSeq" id="WP_311067088.1">
    <property type="nucleotide sequence ID" value="NZ_CP134501.1"/>
</dbReference>
<evidence type="ECO:0000313" key="2">
    <source>
        <dbReference type="Proteomes" id="UP001303701"/>
    </source>
</evidence>
<accession>A0ABY9WDL8</accession>
<protein>
    <submittedName>
        <fullName evidence="1">Uncharacterized protein</fullName>
    </submittedName>
</protein>
<keyword evidence="2" id="KW-1185">Reference proteome</keyword>
<dbReference type="EMBL" id="CP134501">
    <property type="protein sequence ID" value="WNF34234.1"/>
    <property type="molecule type" value="Genomic_DNA"/>
</dbReference>
<sequence>MRFRTDYVTFLILYSQDELQPYFCLPKKYTFRGGSNNPFDYGFKRSANFAAKHKQNLIGCF</sequence>
<reference evidence="1 2" key="1">
    <citation type="submission" date="2023-09" db="EMBL/GenBank/DDBJ databases">
        <title>Different Types of Thermotolerant Ring-Cleaving Dioxygenases derived from Aeribacillus composti HB-1 applied for multiple aromatic hydrocarbons removal.</title>
        <authorList>
            <person name="Cao L."/>
            <person name="Li M."/>
            <person name="Ma T."/>
        </authorList>
    </citation>
    <scope>NUCLEOTIDE SEQUENCE [LARGE SCALE GENOMIC DNA]</scope>
    <source>
        <strain evidence="1 2">HB-1</strain>
    </source>
</reference>
<evidence type="ECO:0000313" key="1">
    <source>
        <dbReference type="EMBL" id="WNF34234.1"/>
    </source>
</evidence>
<organism evidence="1 2">
    <name type="scientific">Aeribacillus composti</name>
    <dbReference type="NCBI Taxonomy" id="1868734"/>
    <lineage>
        <taxon>Bacteria</taxon>
        <taxon>Bacillati</taxon>
        <taxon>Bacillota</taxon>
        <taxon>Bacilli</taxon>
        <taxon>Bacillales</taxon>
        <taxon>Bacillaceae</taxon>
        <taxon>Aeribacillus</taxon>
    </lineage>
</organism>